<evidence type="ECO:0000256" key="1">
    <source>
        <dbReference type="ARBA" id="ARBA00022679"/>
    </source>
</evidence>
<dbReference type="EMBL" id="VSTF01000002">
    <property type="protein sequence ID" value="TYL61384.1"/>
    <property type="molecule type" value="Genomic_DNA"/>
</dbReference>
<evidence type="ECO:0000259" key="2">
    <source>
        <dbReference type="Pfam" id="PF00534"/>
    </source>
</evidence>
<organism evidence="3 4">
    <name type="scientific">Agathobacter rectalis</name>
    <dbReference type="NCBI Taxonomy" id="39491"/>
    <lineage>
        <taxon>Bacteria</taxon>
        <taxon>Bacillati</taxon>
        <taxon>Bacillota</taxon>
        <taxon>Clostridia</taxon>
        <taxon>Lachnospirales</taxon>
        <taxon>Lachnospiraceae</taxon>
        <taxon>Agathobacter</taxon>
    </lineage>
</organism>
<dbReference type="SUPFAM" id="SSF53756">
    <property type="entry name" value="UDP-Glycosyltransferase/glycogen phosphorylase"/>
    <property type="match status" value="1"/>
</dbReference>
<proteinExistence type="predicted"/>
<keyword evidence="1 3" id="KW-0808">Transferase</keyword>
<accession>A0A5S4VRP0</accession>
<dbReference type="CDD" id="cd03801">
    <property type="entry name" value="GT4_PimA-like"/>
    <property type="match status" value="1"/>
</dbReference>
<dbReference type="PANTHER" id="PTHR46401:SF2">
    <property type="entry name" value="GLYCOSYLTRANSFERASE WBBK-RELATED"/>
    <property type="match status" value="1"/>
</dbReference>
<evidence type="ECO:0000313" key="4">
    <source>
        <dbReference type="Proteomes" id="UP000324327"/>
    </source>
</evidence>
<dbReference type="PANTHER" id="PTHR46401">
    <property type="entry name" value="GLYCOSYLTRANSFERASE WBBK-RELATED"/>
    <property type="match status" value="1"/>
</dbReference>
<protein>
    <submittedName>
        <fullName evidence="3">Glycosyltransferase family 4 protein</fullName>
    </submittedName>
</protein>
<reference evidence="3 4" key="1">
    <citation type="submission" date="2019-08" db="EMBL/GenBank/DDBJ databases">
        <authorList>
            <person name="Duncan S."/>
            <person name="Walker A."/>
        </authorList>
    </citation>
    <scope>NUCLEOTIDE SEQUENCE [LARGE SCALE GENOMIC DNA]</scope>
    <source>
        <strain evidence="3 4">T3WBe13</strain>
    </source>
</reference>
<comment type="caution">
    <text evidence="3">The sequence shown here is derived from an EMBL/GenBank/DDBJ whole genome shotgun (WGS) entry which is preliminary data.</text>
</comment>
<dbReference type="GO" id="GO:0009103">
    <property type="term" value="P:lipopolysaccharide biosynthetic process"/>
    <property type="evidence" value="ECO:0007669"/>
    <property type="project" value="TreeGrafter"/>
</dbReference>
<dbReference type="Proteomes" id="UP000324327">
    <property type="component" value="Unassembled WGS sequence"/>
</dbReference>
<dbReference type="InterPro" id="IPR001296">
    <property type="entry name" value="Glyco_trans_1"/>
</dbReference>
<reference evidence="3 4" key="2">
    <citation type="submission" date="2019-09" db="EMBL/GenBank/DDBJ databases">
        <title>Strain-level analysis of Eubacterium rectale using genomes from metagenomes.</title>
        <authorList>
            <person name="Karcher N."/>
            <person name="Segata N."/>
        </authorList>
    </citation>
    <scope>NUCLEOTIDE SEQUENCE [LARGE SCALE GENOMIC DNA]</scope>
    <source>
        <strain evidence="3 4">T3WBe13</strain>
    </source>
</reference>
<dbReference type="AlphaFoldDB" id="A0A5S4VRP0"/>
<dbReference type="GO" id="GO:0016757">
    <property type="term" value="F:glycosyltransferase activity"/>
    <property type="evidence" value="ECO:0007669"/>
    <property type="project" value="InterPro"/>
</dbReference>
<name>A0A5S4VRP0_9FIRM</name>
<dbReference type="Pfam" id="PF00534">
    <property type="entry name" value="Glycos_transf_1"/>
    <property type="match status" value="1"/>
</dbReference>
<evidence type="ECO:0000313" key="3">
    <source>
        <dbReference type="EMBL" id="TYL61384.1"/>
    </source>
</evidence>
<dbReference type="Gene3D" id="3.40.50.2000">
    <property type="entry name" value="Glycogen Phosphorylase B"/>
    <property type="match status" value="2"/>
</dbReference>
<gene>
    <name evidence="3" type="ORF">FYL31_02020</name>
</gene>
<sequence length="245" mass="28261">MREKWKGGFGSRFIRKGEEHAIKYADEIIVLSKNMQRYFSERYNRTTCFIPNGIERPKIIEQDLIRREYGLEKDKYILFLGRRVPEKGLTYLIDAFKNVDTDFKLVIAGGSSDTDTYTDQIKNMAKDDLRILFTGFVQGKMLEELYSNAYVYVLPSDVEGMPLSLLEAMSYGNCCLVSDIKEITEVVEDKAVIFPKGNVNLLTKKLQFLCDNKSEVAQYKAQATEFICGKYNWNSVVNETVSLYY</sequence>
<feature type="domain" description="Glycosyl transferase family 1" evidence="2">
    <location>
        <begin position="63"/>
        <end position="224"/>
    </location>
</feature>